<reference evidence="2 3" key="1">
    <citation type="journal article" date="2016" name="Nat. Commun.">
        <title>Thousands of microbial genomes shed light on interconnected biogeochemical processes in an aquifer system.</title>
        <authorList>
            <person name="Anantharaman K."/>
            <person name="Brown C.T."/>
            <person name="Hug L.A."/>
            <person name="Sharon I."/>
            <person name="Castelle C.J."/>
            <person name="Probst A.J."/>
            <person name="Thomas B.C."/>
            <person name="Singh A."/>
            <person name="Wilkins M.J."/>
            <person name="Karaoz U."/>
            <person name="Brodie E.L."/>
            <person name="Williams K.H."/>
            <person name="Hubbard S.S."/>
            <person name="Banfield J.F."/>
        </authorList>
    </citation>
    <scope>NUCLEOTIDE SEQUENCE [LARGE SCALE GENOMIC DNA]</scope>
</reference>
<sequence>MSEINKISPVGLEPTKVQGGPKKPQPEEPKFQEFLKSAEVFSQEVEQLIKAAEEGTVNAKVNTVGKTIDSLGELVSHLNPDKPHGPTAKQALERYEKQDPKHKV</sequence>
<evidence type="ECO:0000313" key="3">
    <source>
        <dbReference type="Proteomes" id="UP000177583"/>
    </source>
</evidence>
<comment type="caution">
    <text evidence="2">The sequence shown here is derived from an EMBL/GenBank/DDBJ whole genome shotgun (WGS) entry which is preliminary data.</text>
</comment>
<protein>
    <submittedName>
        <fullName evidence="2">Uncharacterized protein</fullName>
    </submittedName>
</protein>
<evidence type="ECO:0000256" key="1">
    <source>
        <dbReference type="SAM" id="MobiDB-lite"/>
    </source>
</evidence>
<evidence type="ECO:0000313" key="2">
    <source>
        <dbReference type="EMBL" id="OGH04652.1"/>
    </source>
</evidence>
<proteinExistence type="predicted"/>
<dbReference type="Proteomes" id="UP000177583">
    <property type="component" value="Unassembled WGS sequence"/>
</dbReference>
<dbReference type="AlphaFoldDB" id="A0A1F6H2R2"/>
<feature type="region of interest" description="Disordered" evidence="1">
    <location>
        <begin position="1"/>
        <end position="28"/>
    </location>
</feature>
<dbReference type="EMBL" id="MFNF01000001">
    <property type="protein sequence ID" value="OGH04652.1"/>
    <property type="molecule type" value="Genomic_DNA"/>
</dbReference>
<gene>
    <name evidence="2" type="ORF">A2557_06590</name>
</gene>
<organism evidence="2 3">
    <name type="scientific">Candidatus Lambdaproteobacteria bacterium RIFOXYD2_FULL_56_26</name>
    <dbReference type="NCBI Taxonomy" id="1817773"/>
    <lineage>
        <taxon>Bacteria</taxon>
        <taxon>Pseudomonadati</taxon>
        <taxon>Pseudomonadota</taxon>
        <taxon>Candidatus Lambdaproteobacteria</taxon>
    </lineage>
</organism>
<accession>A0A1F6H2R2</accession>
<name>A0A1F6H2R2_9PROT</name>